<evidence type="ECO:0000313" key="3">
    <source>
        <dbReference type="EMBL" id="KAL0568701.1"/>
    </source>
</evidence>
<dbReference type="InterPro" id="IPR051681">
    <property type="entry name" value="Ser/Thr_Kinases-Pseudokinases"/>
</dbReference>
<feature type="region of interest" description="Disordered" evidence="1">
    <location>
        <begin position="168"/>
        <end position="194"/>
    </location>
</feature>
<dbReference type="SUPFAM" id="SSF56112">
    <property type="entry name" value="Protein kinase-like (PK-like)"/>
    <property type="match status" value="1"/>
</dbReference>
<dbReference type="Gene3D" id="1.10.510.10">
    <property type="entry name" value="Transferase(Phosphotransferase) domain 1"/>
    <property type="match status" value="1"/>
</dbReference>
<dbReference type="InterPro" id="IPR000719">
    <property type="entry name" value="Prot_kinase_dom"/>
</dbReference>
<proteinExistence type="predicted"/>
<dbReference type="EMBL" id="JBAHYK010001275">
    <property type="protein sequence ID" value="KAL0568701.1"/>
    <property type="molecule type" value="Genomic_DNA"/>
</dbReference>
<accession>A0ABR3F0X7</accession>
<dbReference type="PROSITE" id="PS50011">
    <property type="entry name" value="PROTEIN_KINASE_DOM"/>
    <property type="match status" value="1"/>
</dbReference>
<evidence type="ECO:0000313" key="4">
    <source>
        <dbReference type="Proteomes" id="UP001465976"/>
    </source>
</evidence>
<keyword evidence="4" id="KW-1185">Reference proteome</keyword>
<protein>
    <submittedName>
        <fullName evidence="3">Rho guanine nucleotide exchange factor</fullName>
    </submittedName>
</protein>
<dbReference type="InterPro" id="IPR001245">
    <property type="entry name" value="Ser-Thr/Tyr_kinase_cat_dom"/>
</dbReference>
<gene>
    <name evidence="3" type="primary">TUS1_25</name>
    <name evidence="3" type="ORF">V5O48_013277</name>
</gene>
<reference evidence="3 4" key="1">
    <citation type="submission" date="2024-02" db="EMBL/GenBank/DDBJ databases">
        <title>A draft genome for the cacao thread blight pathogen Marasmius crinis-equi.</title>
        <authorList>
            <person name="Cohen S.P."/>
            <person name="Baruah I.K."/>
            <person name="Amoako-Attah I."/>
            <person name="Bukari Y."/>
            <person name="Meinhardt L.W."/>
            <person name="Bailey B.A."/>
        </authorList>
    </citation>
    <scope>NUCLEOTIDE SEQUENCE [LARGE SCALE GENOMIC DNA]</scope>
    <source>
        <strain evidence="3 4">GH-76</strain>
    </source>
</reference>
<sequence length="262" mass="29208">MGTARWLAPELLAENANPSKESDIYAFACVCYEIFTGLLPFHQFKNDAAVVLQVIAGTRPSRTEALSAFPDALWSTMEGCWDANPSLRPSASAILLGVTAMRATSITPAPGWDDFAANDVWNNLDHSTSVRRKPASMIPLQRNSSDDQVFDRHASHLHVRWIRDERKKKRKALNGAGQAGQRGEETTFPKFTNLPRPLARFHDQRAEHSDSSGSYSEGYASTSSSILSRYFPKRFFVLKSSSEARLFTWMHQTSRADDKPAG</sequence>
<evidence type="ECO:0000256" key="1">
    <source>
        <dbReference type="SAM" id="MobiDB-lite"/>
    </source>
</evidence>
<feature type="domain" description="Protein kinase" evidence="2">
    <location>
        <begin position="1"/>
        <end position="101"/>
    </location>
</feature>
<name>A0ABR3F0X7_9AGAR</name>
<dbReference type="Pfam" id="PF07714">
    <property type="entry name" value="PK_Tyr_Ser-Thr"/>
    <property type="match status" value="1"/>
</dbReference>
<dbReference type="InterPro" id="IPR011009">
    <property type="entry name" value="Kinase-like_dom_sf"/>
</dbReference>
<comment type="caution">
    <text evidence="3">The sequence shown here is derived from an EMBL/GenBank/DDBJ whole genome shotgun (WGS) entry which is preliminary data.</text>
</comment>
<evidence type="ECO:0000259" key="2">
    <source>
        <dbReference type="PROSITE" id="PS50011"/>
    </source>
</evidence>
<dbReference type="Proteomes" id="UP001465976">
    <property type="component" value="Unassembled WGS sequence"/>
</dbReference>
<organism evidence="3 4">
    <name type="scientific">Marasmius crinis-equi</name>
    <dbReference type="NCBI Taxonomy" id="585013"/>
    <lineage>
        <taxon>Eukaryota</taxon>
        <taxon>Fungi</taxon>
        <taxon>Dikarya</taxon>
        <taxon>Basidiomycota</taxon>
        <taxon>Agaricomycotina</taxon>
        <taxon>Agaricomycetes</taxon>
        <taxon>Agaricomycetidae</taxon>
        <taxon>Agaricales</taxon>
        <taxon>Marasmiineae</taxon>
        <taxon>Marasmiaceae</taxon>
        <taxon>Marasmius</taxon>
    </lineage>
</organism>
<dbReference type="PANTHER" id="PTHR44329">
    <property type="entry name" value="SERINE/THREONINE-PROTEIN KINASE TNNI3K-RELATED"/>
    <property type="match status" value="1"/>
</dbReference>